<gene>
    <name evidence="1" type="ORF">GGD55_002290</name>
</gene>
<reference evidence="1 2" key="1">
    <citation type="submission" date="2020-08" db="EMBL/GenBank/DDBJ databases">
        <title>Genomic Encyclopedia of Type Strains, Phase IV (KMG-V): Genome sequencing to study the core and pangenomes of soil and plant-associated prokaryotes.</title>
        <authorList>
            <person name="Whitman W."/>
        </authorList>
    </citation>
    <scope>NUCLEOTIDE SEQUENCE [LARGE SCALE GENOMIC DNA]</scope>
    <source>
        <strain evidence="1 2">SEMIA 4084</strain>
    </source>
</reference>
<keyword evidence="2" id="KW-1185">Reference proteome</keyword>
<evidence type="ECO:0000313" key="1">
    <source>
        <dbReference type="EMBL" id="MBB5535586.1"/>
    </source>
</evidence>
<comment type="caution">
    <text evidence="1">The sequence shown here is derived from an EMBL/GenBank/DDBJ whole genome shotgun (WGS) entry which is preliminary data.</text>
</comment>
<dbReference type="AlphaFoldDB" id="A0A7W8UA36"/>
<name>A0A7W8UA36_9HYPH</name>
<organism evidence="1 2">
    <name type="scientific">Rhizobium giardinii</name>
    <dbReference type="NCBI Taxonomy" id="56731"/>
    <lineage>
        <taxon>Bacteria</taxon>
        <taxon>Pseudomonadati</taxon>
        <taxon>Pseudomonadota</taxon>
        <taxon>Alphaproteobacteria</taxon>
        <taxon>Hyphomicrobiales</taxon>
        <taxon>Rhizobiaceae</taxon>
        <taxon>Rhizobium/Agrobacterium group</taxon>
        <taxon>Rhizobium</taxon>
    </lineage>
</organism>
<evidence type="ECO:0000313" key="2">
    <source>
        <dbReference type="Proteomes" id="UP000585507"/>
    </source>
</evidence>
<protein>
    <submittedName>
        <fullName evidence="1">Uncharacterized protein</fullName>
    </submittedName>
</protein>
<sequence length="37" mass="3804">MTATAFPIFAVCLRGMILAIAARAVALGPNPFAQGEI</sequence>
<dbReference type="Proteomes" id="UP000585507">
    <property type="component" value="Unassembled WGS sequence"/>
</dbReference>
<accession>A0A7W8UA36</accession>
<proteinExistence type="predicted"/>
<dbReference type="EMBL" id="JACHBK010000005">
    <property type="protein sequence ID" value="MBB5535586.1"/>
    <property type="molecule type" value="Genomic_DNA"/>
</dbReference>